<dbReference type="PANTHER" id="PTHR13812">
    <property type="entry name" value="KETIMINE REDUCTASE MU-CRYSTALLIN"/>
    <property type="match status" value="1"/>
</dbReference>
<dbReference type="InterPro" id="IPR036291">
    <property type="entry name" value="NAD(P)-bd_dom_sf"/>
</dbReference>
<dbReference type="AlphaFoldDB" id="A0A8H7S7Y2"/>
<dbReference type="PIRSF" id="PIRSF001439">
    <property type="entry name" value="CryM"/>
    <property type="match status" value="1"/>
</dbReference>
<dbReference type="OrthoDB" id="41492at2759"/>
<sequence length="347" mass="37254">IYLYKNIFLIMSSSIRVLSQNDINKLLAVGDSKAALEMVDLMATTFAAYTGAHGDAEKQKRAQAPQRIGVETDSHKVLFMPSRLNTTTSIKVVSVPLGDSKGGLPGTILVLDEATGGLSTVMNGAVLTAVRTAAGSAVATKYYAKEDAKTLLVLGAGAQGRSHIDMMVAVRPTIEKVTIWNRGQERRDKLVREIQAAYPKLTVYGVGNEGDGLASAARDADIVCTCTNATEPILHGEWLKSDVHLNCVGSYRLDMHEIDAQCVKQTEKILVDSIEACTHESGELVASSSPKNWIEMGQVINENQDTKADQTKRTLFKSVGISVQDSAIAGLMAKRGVESNLGSVVPY</sequence>
<comment type="similarity">
    <text evidence="1">Belongs to the ornithine cyclodeaminase/mu-crystallin family.</text>
</comment>
<organism evidence="2 3">
    <name type="scientific">Circinella minor</name>
    <dbReference type="NCBI Taxonomy" id="1195481"/>
    <lineage>
        <taxon>Eukaryota</taxon>
        <taxon>Fungi</taxon>
        <taxon>Fungi incertae sedis</taxon>
        <taxon>Mucoromycota</taxon>
        <taxon>Mucoromycotina</taxon>
        <taxon>Mucoromycetes</taxon>
        <taxon>Mucorales</taxon>
        <taxon>Lichtheimiaceae</taxon>
        <taxon>Circinella</taxon>
    </lineage>
</organism>
<evidence type="ECO:0000313" key="2">
    <source>
        <dbReference type="EMBL" id="KAG2223407.1"/>
    </source>
</evidence>
<protein>
    <recommendedName>
        <fullName evidence="4">Ornithine cyclodeaminase</fullName>
    </recommendedName>
</protein>
<dbReference type="GO" id="GO:0005737">
    <property type="term" value="C:cytoplasm"/>
    <property type="evidence" value="ECO:0007669"/>
    <property type="project" value="TreeGrafter"/>
</dbReference>
<evidence type="ECO:0008006" key="4">
    <source>
        <dbReference type="Google" id="ProtNLM"/>
    </source>
</evidence>
<reference evidence="2 3" key="1">
    <citation type="submission" date="2020-12" db="EMBL/GenBank/DDBJ databases">
        <title>Metabolic potential, ecology and presence of endohyphal bacteria is reflected in genomic diversity of Mucoromycotina.</title>
        <authorList>
            <person name="Muszewska A."/>
            <person name="Okrasinska A."/>
            <person name="Steczkiewicz K."/>
            <person name="Drgas O."/>
            <person name="Orlowska M."/>
            <person name="Perlinska-Lenart U."/>
            <person name="Aleksandrzak-Piekarczyk T."/>
            <person name="Szatraj K."/>
            <person name="Zielenkiewicz U."/>
            <person name="Pilsyk S."/>
            <person name="Malc E."/>
            <person name="Mieczkowski P."/>
            <person name="Kruszewska J.S."/>
            <person name="Biernat P."/>
            <person name="Pawlowska J."/>
        </authorList>
    </citation>
    <scope>NUCLEOTIDE SEQUENCE [LARGE SCALE GENOMIC DNA]</scope>
    <source>
        <strain evidence="2 3">CBS 142.35</strain>
    </source>
</reference>
<evidence type="ECO:0000256" key="1">
    <source>
        <dbReference type="ARBA" id="ARBA00008903"/>
    </source>
</evidence>
<name>A0A8H7S7Y2_9FUNG</name>
<gene>
    <name evidence="2" type="ORF">INT45_001713</name>
</gene>
<dbReference type="Pfam" id="PF02423">
    <property type="entry name" value="OCD_Mu_crystall"/>
    <property type="match status" value="1"/>
</dbReference>
<dbReference type="EMBL" id="JAEPRB010000061">
    <property type="protein sequence ID" value="KAG2223407.1"/>
    <property type="molecule type" value="Genomic_DNA"/>
</dbReference>
<evidence type="ECO:0000313" key="3">
    <source>
        <dbReference type="Proteomes" id="UP000646827"/>
    </source>
</evidence>
<feature type="non-terminal residue" evidence="2">
    <location>
        <position position="1"/>
    </location>
</feature>
<accession>A0A8H7S7Y2</accession>
<dbReference type="Gene3D" id="3.40.50.720">
    <property type="entry name" value="NAD(P)-binding Rossmann-like Domain"/>
    <property type="match status" value="1"/>
</dbReference>
<dbReference type="InterPro" id="IPR023401">
    <property type="entry name" value="ODC_N"/>
</dbReference>
<proteinExistence type="inferred from homology"/>
<dbReference type="PANTHER" id="PTHR13812:SF19">
    <property type="entry name" value="KETIMINE REDUCTASE MU-CRYSTALLIN"/>
    <property type="match status" value="1"/>
</dbReference>
<dbReference type="InterPro" id="IPR003462">
    <property type="entry name" value="ODC_Mu_crystall"/>
</dbReference>
<dbReference type="Proteomes" id="UP000646827">
    <property type="component" value="Unassembled WGS sequence"/>
</dbReference>
<keyword evidence="3" id="KW-1185">Reference proteome</keyword>
<comment type="caution">
    <text evidence="2">The sequence shown here is derived from an EMBL/GenBank/DDBJ whole genome shotgun (WGS) entry which is preliminary data.</text>
</comment>
<dbReference type="SUPFAM" id="SSF51735">
    <property type="entry name" value="NAD(P)-binding Rossmann-fold domains"/>
    <property type="match status" value="1"/>
</dbReference>
<dbReference type="Gene3D" id="3.30.1780.10">
    <property type="entry name" value="ornithine cyclodeaminase, domain 1"/>
    <property type="match status" value="1"/>
</dbReference>